<keyword evidence="3" id="KW-0540">Nuclease</keyword>
<dbReference type="Pfam" id="PF17921">
    <property type="entry name" value="Integrase_H2C2"/>
    <property type="match status" value="1"/>
</dbReference>
<feature type="domain" description="Reverse transcriptase RNase H-like" evidence="7">
    <location>
        <begin position="33"/>
        <end position="70"/>
    </location>
</feature>
<dbReference type="InterPro" id="IPR041373">
    <property type="entry name" value="RT_RNaseH"/>
</dbReference>
<evidence type="ECO:0000313" key="10">
    <source>
        <dbReference type="Proteomes" id="UP000233551"/>
    </source>
</evidence>
<keyword evidence="5" id="KW-0378">Hydrolase</keyword>
<keyword evidence="6" id="KW-0695">RNA-directed DNA polymerase</keyword>
<evidence type="ECO:0000259" key="7">
    <source>
        <dbReference type="Pfam" id="PF17917"/>
    </source>
</evidence>
<protein>
    <recommendedName>
        <fullName evidence="11">Integrase zinc-binding domain-containing protein</fullName>
    </recommendedName>
</protein>
<organism evidence="9 10">
    <name type="scientific">Punica granatum</name>
    <name type="common">Pomegranate</name>
    <dbReference type="NCBI Taxonomy" id="22663"/>
    <lineage>
        <taxon>Eukaryota</taxon>
        <taxon>Viridiplantae</taxon>
        <taxon>Streptophyta</taxon>
        <taxon>Embryophyta</taxon>
        <taxon>Tracheophyta</taxon>
        <taxon>Spermatophyta</taxon>
        <taxon>Magnoliopsida</taxon>
        <taxon>eudicotyledons</taxon>
        <taxon>Gunneridae</taxon>
        <taxon>Pentapetalae</taxon>
        <taxon>rosids</taxon>
        <taxon>malvids</taxon>
        <taxon>Myrtales</taxon>
        <taxon>Lythraceae</taxon>
        <taxon>Punica</taxon>
    </lineage>
</organism>
<proteinExistence type="predicted"/>
<dbReference type="STRING" id="22663.A0A2I0IP54"/>
<dbReference type="PANTHER" id="PTHR37984">
    <property type="entry name" value="PROTEIN CBG26694"/>
    <property type="match status" value="1"/>
</dbReference>
<comment type="caution">
    <text evidence="9">The sequence shown here is derived from an EMBL/GenBank/DDBJ whole genome shotgun (WGS) entry which is preliminary data.</text>
</comment>
<dbReference type="GO" id="GO:0003964">
    <property type="term" value="F:RNA-directed DNA polymerase activity"/>
    <property type="evidence" value="ECO:0007669"/>
    <property type="project" value="UniProtKB-KW"/>
</dbReference>
<keyword evidence="1" id="KW-0808">Transferase</keyword>
<evidence type="ECO:0000256" key="2">
    <source>
        <dbReference type="ARBA" id="ARBA00022695"/>
    </source>
</evidence>
<feature type="domain" description="Integrase zinc-binding" evidence="8">
    <location>
        <begin position="149"/>
        <end position="186"/>
    </location>
</feature>
<dbReference type="GO" id="GO:0004519">
    <property type="term" value="F:endonuclease activity"/>
    <property type="evidence" value="ECO:0007669"/>
    <property type="project" value="UniProtKB-KW"/>
</dbReference>
<dbReference type="Gene3D" id="1.10.340.70">
    <property type="match status" value="1"/>
</dbReference>
<evidence type="ECO:0000256" key="6">
    <source>
        <dbReference type="ARBA" id="ARBA00022918"/>
    </source>
</evidence>
<dbReference type="EMBL" id="PGOL01002757">
    <property type="protein sequence ID" value="PKI45216.1"/>
    <property type="molecule type" value="Genomic_DNA"/>
</dbReference>
<dbReference type="GO" id="GO:0016787">
    <property type="term" value="F:hydrolase activity"/>
    <property type="evidence" value="ECO:0007669"/>
    <property type="project" value="UniProtKB-KW"/>
</dbReference>
<dbReference type="AlphaFoldDB" id="A0A2I0IP54"/>
<gene>
    <name evidence="9" type="ORF">CRG98_034394</name>
</gene>
<evidence type="ECO:0008006" key="11">
    <source>
        <dbReference type="Google" id="ProtNLM"/>
    </source>
</evidence>
<dbReference type="Proteomes" id="UP000233551">
    <property type="component" value="Unassembled WGS sequence"/>
</dbReference>
<reference evidence="9 10" key="1">
    <citation type="submission" date="2017-11" db="EMBL/GenBank/DDBJ databases">
        <title>De-novo sequencing of pomegranate (Punica granatum L.) genome.</title>
        <authorList>
            <person name="Akparov Z."/>
            <person name="Amiraslanov A."/>
            <person name="Hajiyeva S."/>
            <person name="Abbasov M."/>
            <person name="Kaur K."/>
            <person name="Hamwieh A."/>
            <person name="Solovyev V."/>
            <person name="Salamov A."/>
            <person name="Braich B."/>
            <person name="Kosarev P."/>
            <person name="Mahmoud A."/>
            <person name="Hajiyev E."/>
            <person name="Babayeva S."/>
            <person name="Izzatullayeva V."/>
            <person name="Mammadov A."/>
            <person name="Mammadov A."/>
            <person name="Sharifova S."/>
            <person name="Ojaghi J."/>
            <person name="Eynullazada K."/>
            <person name="Bayramov B."/>
            <person name="Abdulazimova A."/>
            <person name="Shahmuradov I."/>
        </authorList>
    </citation>
    <scope>NUCLEOTIDE SEQUENCE [LARGE SCALE GENOMIC DNA]</scope>
    <source>
        <strain evidence="10">cv. AG2017</strain>
        <tissue evidence="9">Leaf</tissue>
    </source>
</reference>
<dbReference type="InterPro" id="IPR041588">
    <property type="entry name" value="Integrase_H2C2"/>
</dbReference>
<name>A0A2I0IP54_PUNGR</name>
<evidence type="ECO:0000313" key="9">
    <source>
        <dbReference type="EMBL" id="PKI45216.1"/>
    </source>
</evidence>
<evidence type="ECO:0000259" key="8">
    <source>
        <dbReference type="Pfam" id="PF17921"/>
    </source>
</evidence>
<dbReference type="PANTHER" id="PTHR37984:SF5">
    <property type="entry name" value="PROTEIN NYNRIN-LIKE"/>
    <property type="match status" value="1"/>
</dbReference>
<keyword evidence="2" id="KW-0548">Nucleotidyltransferase</keyword>
<evidence type="ECO:0000256" key="1">
    <source>
        <dbReference type="ARBA" id="ARBA00022679"/>
    </source>
</evidence>
<dbReference type="Pfam" id="PF17917">
    <property type="entry name" value="RT_RNaseH"/>
    <property type="match status" value="1"/>
</dbReference>
<accession>A0A2I0IP54</accession>
<evidence type="ECO:0000256" key="3">
    <source>
        <dbReference type="ARBA" id="ARBA00022722"/>
    </source>
</evidence>
<evidence type="ECO:0000256" key="5">
    <source>
        <dbReference type="ARBA" id="ARBA00022801"/>
    </source>
</evidence>
<keyword evidence="4" id="KW-0255">Endonuclease</keyword>
<keyword evidence="10" id="KW-1185">Reference proteome</keyword>
<evidence type="ECO:0000256" key="4">
    <source>
        <dbReference type="ARBA" id="ARBA00022759"/>
    </source>
</evidence>
<dbReference type="InterPro" id="IPR050951">
    <property type="entry name" value="Retrovirus_Pol_polyprotein"/>
</dbReference>
<sequence length="187" mass="21817">MDRSSEAYALVLLEENEERGDIPPVVKYLLEEFQDVEFVLFSDHEVLKYINGQHKLNNRYAKWVEFLQAYTFVIKHNSDTQNQVANALSRRCGLLSSMQVLGFEIIKELYEEDVDFSKTWRECSKGPWKDFLVHDDYLFKSNELCIPQCSLREAIIKEAHEGGLGGHFGRDKTLALIDAQFYWPNMI</sequence>